<evidence type="ECO:0000256" key="6">
    <source>
        <dbReference type="SAM" id="Phobius"/>
    </source>
</evidence>
<comment type="subcellular location">
    <subcellularLocation>
        <location evidence="1">Cell membrane</location>
        <topology evidence="1">Multi-pass membrane protein</topology>
    </subcellularLocation>
</comment>
<evidence type="ECO:0000313" key="8">
    <source>
        <dbReference type="EMBL" id="CAK0862099.1"/>
    </source>
</evidence>
<dbReference type="EMBL" id="CAUYUJ010016126">
    <property type="protein sequence ID" value="CAK0862099.1"/>
    <property type="molecule type" value="Genomic_DNA"/>
</dbReference>
<protein>
    <recommendedName>
        <fullName evidence="7">Cache domain-containing protein</fullName>
    </recommendedName>
</protein>
<evidence type="ECO:0000256" key="5">
    <source>
        <dbReference type="ARBA" id="ARBA00023136"/>
    </source>
</evidence>
<organism evidence="8 9">
    <name type="scientific">Prorocentrum cordatum</name>
    <dbReference type="NCBI Taxonomy" id="2364126"/>
    <lineage>
        <taxon>Eukaryota</taxon>
        <taxon>Sar</taxon>
        <taxon>Alveolata</taxon>
        <taxon>Dinophyceae</taxon>
        <taxon>Prorocentrales</taxon>
        <taxon>Prorocentraceae</taxon>
        <taxon>Prorocentrum</taxon>
    </lineage>
</organism>
<evidence type="ECO:0000313" key="9">
    <source>
        <dbReference type="Proteomes" id="UP001189429"/>
    </source>
</evidence>
<dbReference type="Gene3D" id="3.30.450.20">
    <property type="entry name" value="PAS domain"/>
    <property type="match status" value="4"/>
</dbReference>
<reference evidence="8" key="1">
    <citation type="submission" date="2023-10" db="EMBL/GenBank/DDBJ databases">
        <authorList>
            <person name="Chen Y."/>
            <person name="Shah S."/>
            <person name="Dougan E. K."/>
            <person name="Thang M."/>
            <person name="Chan C."/>
        </authorList>
    </citation>
    <scope>NUCLEOTIDE SEQUENCE [LARGE SCALE GENOMIC DNA]</scope>
</reference>
<feature type="transmembrane region" description="Helical" evidence="6">
    <location>
        <begin position="621"/>
        <end position="645"/>
    </location>
</feature>
<dbReference type="CDD" id="cd18774">
    <property type="entry name" value="PDC2_HK_sensor"/>
    <property type="match status" value="1"/>
</dbReference>
<dbReference type="Pfam" id="PF02743">
    <property type="entry name" value="dCache_1"/>
    <property type="match status" value="1"/>
</dbReference>
<evidence type="ECO:0000259" key="7">
    <source>
        <dbReference type="Pfam" id="PF02743"/>
    </source>
</evidence>
<dbReference type="CDD" id="cd12913">
    <property type="entry name" value="PDC1_MCP_like"/>
    <property type="match status" value="1"/>
</dbReference>
<sequence length="1585" mass="172890">MSALAKQPIRRLLLTAYCGTACCVFFVVCVLSVALLVMLRDTVLEESEEALRNQIYLNSGHLLTESGEVFSAKLTTGLQTLALPAAYSVADVHFRGDSYSTRPGRSYADTSVNHLKQDGITTAGGLFACNASEPLADQSRRGCVSSLRRYSPGTSSCYLSGVFPFNGGWRSYSYPSESDNLLEVYAASPFVEDGVRTTAVMDDFIRVPFENMPGWNGAYVALEHVDSADAGSPSSFRQFPGFVGDLTNSGGKRTYNPSTRPWYTSHASKPIVSMDNEKLGQYEMEVTEPYLDKFGNGYLGRRISITASIPRSSGALPGVAGTDILIEQLLSIVSDLKLRQTGEVHLYHFESETVAASPQWSAAADGGTMRITDVKLDDEASATATIPSGNDCDGHTEFDEHLVIRRPAWDGDYCLAAVVKIAEVVAPIEEQKDDIESTANSLVLTVVVIIVCCFVFLVMPCTVLLSMQLSKPLVETSRQSRIIARNIGGDLLQDVWIDSGGPGTTGQRIVRAGEAERKRCFDGGIGEVTELRAGFVNTLAQLQMKRDAPPTPALNPLFTKVLPDEQGDDADPNAPSGAVASLVEEKVGQVTVQYCDPALQRKNTLMVIPETKCYNQISVRLILQLVTPLAVALLVIVVVTTTLMLSKISQWIGPVTDMMIQEELTSLDLRCQQRAELVKETVGSAMKTLLMIQAYAALLYSGSADMSLHSGYNTAFAGISCPSGTGPFTCNLNFRPVNEIDEKRVPGRRINLEHSAWFAPSSSAAPSGWRQSSSVVSDIGDAYLDQQFVDGDPSYSGNSRASHLDNVARVAYFSSDVTDVYSTSNEAYRVYPYREFSSWYWTTKDATVNGWVCGTVTAGYTPLCRDWYQDAVAEGGDPVYGTVALDPDSNQPFVPLSAAFYDGSGKLVGVTAVSLGLGSLKETLENTPLYEGGYAYIFDENGNAVIHPDWTVEAMAQGTANVADLAAWGDLEFRDAYQAGVVGAYGTTGEWNGEWYNPDTDEKEIWYYAFRHIPDTPYQLVMGVSELEAKKAAQTLQDDLTALAIGQCVTTSIILVITCAVLVLVSLWVQRRFINPVKKLRDIVTQAEKEGYKTDVDMEDEVMSNELTTLRINFKKLLTALRFNNPDYHRGNKQLELQNLRAAEAIVNETGNVRGIGVCKNNLGNLVRGMDKLSRDALPAQDRDPRVLLQAAVQNAKELAADPSCWDVTEDNVGSRLLGLAMARMDHGEERKAVEDLQEALKIHRGTGNWQALARLGFVLVTRLEASMEKKKKGAATTTESMAMQAVDKFSEEAVEEAAAVLKASGTKSLEVYDGTPLAQLLYCLSVFRNDRRYSLHALNSIMNLDPPMVSRLAKQVEEEPVLTADAKALIKTSAMGAATTKKKKVICFCIDRTWNPILEVCISSICTIIKDHVSEDDVVCMFGLGTGWLIQGQAKVGSGQMLIRQVEAAKQVKGKCQLYKGMLDTLGHLSGHPEDVSKWLVVLTDLVDLEGSNPRFRYTAVKSAVGSMRKDSTLAVIDTSAISGWEPGDRRWPIFRSNMRDFVQEATANGHGGHLLVASDLEALAAKFQEVGAMMAEADLGEHL</sequence>
<keyword evidence="4 6" id="KW-1133">Transmembrane helix</keyword>
<dbReference type="InterPro" id="IPR033479">
    <property type="entry name" value="dCache_1"/>
</dbReference>
<keyword evidence="3 6" id="KW-0812">Transmembrane</keyword>
<evidence type="ECO:0000256" key="2">
    <source>
        <dbReference type="ARBA" id="ARBA00022475"/>
    </source>
</evidence>
<accession>A0ABN9UQ52</accession>
<dbReference type="Proteomes" id="UP001189429">
    <property type="component" value="Unassembled WGS sequence"/>
</dbReference>
<proteinExistence type="predicted"/>
<evidence type="ECO:0000256" key="3">
    <source>
        <dbReference type="ARBA" id="ARBA00022692"/>
    </source>
</evidence>
<gene>
    <name evidence="8" type="ORF">PCOR1329_LOCUS50602</name>
</gene>
<evidence type="ECO:0000256" key="4">
    <source>
        <dbReference type="ARBA" id="ARBA00022989"/>
    </source>
</evidence>
<comment type="caution">
    <text evidence="8">The sequence shown here is derived from an EMBL/GenBank/DDBJ whole genome shotgun (WGS) entry which is preliminary data.</text>
</comment>
<keyword evidence="2" id="KW-1003">Cell membrane</keyword>
<feature type="domain" description="Cache" evidence="7">
    <location>
        <begin position="865"/>
        <end position="1021"/>
    </location>
</feature>
<evidence type="ECO:0000256" key="1">
    <source>
        <dbReference type="ARBA" id="ARBA00004651"/>
    </source>
</evidence>
<keyword evidence="5 6" id="KW-0472">Membrane</keyword>
<name>A0ABN9UQ52_9DINO</name>
<feature type="transmembrane region" description="Helical" evidence="6">
    <location>
        <begin position="442"/>
        <end position="465"/>
    </location>
</feature>
<feature type="transmembrane region" description="Helical" evidence="6">
    <location>
        <begin position="12"/>
        <end position="39"/>
    </location>
</feature>
<keyword evidence="9" id="KW-1185">Reference proteome</keyword>